<dbReference type="Gene3D" id="1.10.10.1740">
    <property type="entry name" value="Transmembrane protein 14-like"/>
    <property type="match status" value="1"/>
</dbReference>
<evidence type="ECO:0000313" key="6">
    <source>
        <dbReference type="EMBL" id="MCP2731054.1"/>
    </source>
</evidence>
<keyword evidence="3 5" id="KW-1133">Transmembrane helix</keyword>
<dbReference type="Pfam" id="PF03647">
    <property type="entry name" value="Tmemb_14"/>
    <property type="match status" value="1"/>
</dbReference>
<dbReference type="InterPro" id="IPR005349">
    <property type="entry name" value="TMEM14"/>
</dbReference>
<comment type="subcellular location">
    <subcellularLocation>
        <location evidence="1">Membrane</location>
    </subcellularLocation>
</comment>
<dbReference type="Proteomes" id="UP001204953">
    <property type="component" value="Unassembled WGS sequence"/>
</dbReference>
<evidence type="ECO:0000256" key="5">
    <source>
        <dbReference type="SAM" id="Phobius"/>
    </source>
</evidence>
<feature type="transmembrane region" description="Helical" evidence="5">
    <location>
        <begin position="58"/>
        <end position="80"/>
    </location>
</feature>
<name>A0AAE3KP96_9CYAN</name>
<gene>
    <name evidence="6" type="ORF">NJ959_21745</name>
</gene>
<dbReference type="EMBL" id="JAMZMM010000274">
    <property type="protein sequence ID" value="MCP2731054.1"/>
    <property type="molecule type" value="Genomic_DNA"/>
</dbReference>
<dbReference type="PANTHER" id="PTHR12668:SF43">
    <property type="entry name" value="TRANSMEMBRANE PROTEIN 14 HOMOLOG"/>
    <property type="match status" value="1"/>
</dbReference>
<dbReference type="PANTHER" id="PTHR12668">
    <property type="entry name" value="TRANSMEMBRANE PROTEIN 14, 15"/>
    <property type="match status" value="1"/>
</dbReference>
<evidence type="ECO:0000256" key="2">
    <source>
        <dbReference type="ARBA" id="ARBA00022692"/>
    </source>
</evidence>
<dbReference type="RefSeq" id="WP_254013799.1">
    <property type="nucleotide sequence ID" value="NZ_JAMZMM010000274.1"/>
</dbReference>
<evidence type="ECO:0000256" key="3">
    <source>
        <dbReference type="ARBA" id="ARBA00022989"/>
    </source>
</evidence>
<sequence>MNNLFQITTWSILVYALLVLVGGGIGYLKAKSKMSLISGVGSGTGLLIAWFLCRQTPTLGLAMAALIALVLFIVFIIRLFRTRTFMPAGGMMILSGVATFFFAWTLITSQGIL</sequence>
<keyword evidence="4 5" id="KW-0472">Membrane</keyword>
<feature type="transmembrane region" description="Helical" evidence="5">
    <location>
        <begin position="12"/>
        <end position="28"/>
    </location>
</feature>
<evidence type="ECO:0000313" key="7">
    <source>
        <dbReference type="Proteomes" id="UP001204953"/>
    </source>
</evidence>
<feature type="transmembrane region" description="Helical" evidence="5">
    <location>
        <begin position="35"/>
        <end position="52"/>
    </location>
</feature>
<dbReference type="GO" id="GO:0016020">
    <property type="term" value="C:membrane"/>
    <property type="evidence" value="ECO:0007669"/>
    <property type="project" value="UniProtKB-SubCell"/>
</dbReference>
<evidence type="ECO:0000256" key="1">
    <source>
        <dbReference type="ARBA" id="ARBA00004370"/>
    </source>
</evidence>
<accession>A0AAE3KP96</accession>
<keyword evidence="7" id="KW-1185">Reference proteome</keyword>
<dbReference type="InterPro" id="IPR044890">
    <property type="entry name" value="TMEM14_sf"/>
</dbReference>
<comment type="caution">
    <text evidence="6">The sequence shown here is derived from an EMBL/GenBank/DDBJ whole genome shotgun (WGS) entry which is preliminary data.</text>
</comment>
<feature type="transmembrane region" description="Helical" evidence="5">
    <location>
        <begin position="92"/>
        <end position="112"/>
    </location>
</feature>
<reference evidence="6" key="1">
    <citation type="submission" date="2022-06" db="EMBL/GenBank/DDBJ databases">
        <title>New cyanobacteria of genus Symplocastrum in benthos of Lake Baikal.</title>
        <authorList>
            <person name="Sorokovikova E."/>
            <person name="Tikhonova I."/>
            <person name="Krasnopeev A."/>
            <person name="Evseev P."/>
            <person name="Gladkikh A."/>
            <person name="Belykh O."/>
        </authorList>
    </citation>
    <scope>NUCLEOTIDE SEQUENCE</scope>
    <source>
        <strain evidence="6">BBK-W-15</strain>
    </source>
</reference>
<evidence type="ECO:0000256" key="4">
    <source>
        <dbReference type="ARBA" id="ARBA00023136"/>
    </source>
</evidence>
<dbReference type="AlphaFoldDB" id="A0AAE3KP96"/>
<organism evidence="6 7">
    <name type="scientific">Limnofasciculus baicalensis BBK-W-15</name>
    <dbReference type="NCBI Taxonomy" id="2699891"/>
    <lineage>
        <taxon>Bacteria</taxon>
        <taxon>Bacillati</taxon>
        <taxon>Cyanobacteriota</taxon>
        <taxon>Cyanophyceae</taxon>
        <taxon>Coleofasciculales</taxon>
        <taxon>Coleofasciculaceae</taxon>
        <taxon>Limnofasciculus</taxon>
        <taxon>Limnofasciculus baicalensis</taxon>
    </lineage>
</organism>
<proteinExistence type="predicted"/>
<keyword evidence="2 5" id="KW-0812">Transmembrane</keyword>
<protein>
    <submittedName>
        <fullName evidence="6">TMEM14 family protein</fullName>
    </submittedName>
</protein>